<evidence type="ECO:0000256" key="1">
    <source>
        <dbReference type="SAM" id="MobiDB-lite"/>
    </source>
</evidence>
<accession>A0A918GDG3</accession>
<feature type="region of interest" description="Disordered" evidence="1">
    <location>
        <begin position="1"/>
        <end position="102"/>
    </location>
</feature>
<reference evidence="2" key="2">
    <citation type="submission" date="2020-09" db="EMBL/GenBank/DDBJ databases">
        <authorList>
            <person name="Sun Q."/>
            <person name="Ohkuma M."/>
        </authorList>
    </citation>
    <scope>NUCLEOTIDE SEQUENCE</scope>
    <source>
        <strain evidence="2">JCM 4234</strain>
    </source>
</reference>
<dbReference type="AlphaFoldDB" id="A0A918GDG3"/>
<evidence type="ECO:0000313" key="3">
    <source>
        <dbReference type="Proteomes" id="UP000653493"/>
    </source>
</evidence>
<gene>
    <name evidence="2" type="ORF">GCM10010238_18640</name>
</gene>
<sequence>MDVPDAVLPHGDADGQVDEEAGEPAARRDADRRHGDEQDERADEQELVEVVDSQGPFLPAGETRYTRREEDRGQRRTEDEENRGDRRARGEPGNYFVTLPNS</sequence>
<proteinExistence type="predicted"/>
<keyword evidence="3" id="KW-1185">Reference proteome</keyword>
<reference evidence="2" key="1">
    <citation type="journal article" date="2014" name="Int. J. Syst. Evol. Microbiol.">
        <title>Complete genome sequence of Corynebacterium casei LMG S-19264T (=DSM 44701T), isolated from a smear-ripened cheese.</title>
        <authorList>
            <consortium name="US DOE Joint Genome Institute (JGI-PGF)"/>
            <person name="Walter F."/>
            <person name="Albersmeier A."/>
            <person name="Kalinowski J."/>
            <person name="Ruckert C."/>
        </authorList>
    </citation>
    <scope>NUCLEOTIDE SEQUENCE</scope>
    <source>
        <strain evidence="2">JCM 4234</strain>
    </source>
</reference>
<dbReference type="Proteomes" id="UP000653493">
    <property type="component" value="Unassembled WGS sequence"/>
</dbReference>
<evidence type="ECO:0000313" key="2">
    <source>
        <dbReference type="EMBL" id="GGS29950.1"/>
    </source>
</evidence>
<feature type="compositionally biased region" description="Acidic residues" evidence="1">
    <location>
        <begin position="37"/>
        <end position="49"/>
    </location>
</feature>
<comment type="caution">
    <text evidence="2">The sequence shown here is derived from an EMBL/GenBank/DDBJ whole genome shotgun (WGS) entry which is preliminary data.</text>
</comment>
<dbReference type="EMBL" id="BMSL01000003">
    <property type="protein sequence ID" value="GGS29950.1"/>
    <property type="molecule type" value="Genomic_DNA"/>
</dbReference>
<organism evidence="2 3">
    <name type="scientific">Streptomyces griseoviridis</name>
    <dbReference type="NCBI Taxonomy" id="45398"/>
    <lineage>
        <taxon>Bacteria</taxon>
        <taxon>Bacillati</taxon>
        <taxon>Actinomycetota</taxon>
        <taxon>Actinomycetes</taxon>
        <taxon>Kitasatosporales</taxon>
        <taxon>Streptomycetaceae</taxon>
        <taxon>Streptomyces</taxon>
    </lineage>
</organism>
<feature type="compositionally biased region" description="Basic and acidic residues" evidence="1">
    <location>
        <begin position="64"/>
        <end position="90"/>
    </location>
</feature>
<protein>
    <submittedName>
        <fullName evidence="2">Uncharacterized protein</fullName>
    </submittedName>
</protein>
<feature type="compositionally biased region" description="Basic and acidic residues" evidence="1">
    <location>
        <begin position="25"/>
        <end position="36"/>
    </location>
</feature>
<name>A0A918GDG3_STRGD</name>